<accession>A0A0K2T670</accession>
<reference evidence="1" key="1">
    <citation type="submission" date="2014-05" db="EMBL/GenBank/DDBJ databases">
        <authorList>
            <person name="Chronopoulou M."/>
        </authorList>
    </citation>
    <scope>NUCLEOTIDE SEQUENCE</scope>
    <source>
        <tissue evidence="1">Whole organism</tissue>
    </source>
</reference>
<sequence length="34" mass="4214">MKEQWMEDDNYPCSSLDLFSLLYCRFMELHSSYM</sequence>
<name>A0A0K2T670_LEPSM</name>
<evidence type="ECO:0000313" key="1">
    <source>
        <dbReference type="EMBL" id="CDW21569.1"/>
    </source>
</evidence>
<organism evidence="1">
    <name type="scientific">Lepeophtheirus salmonis</name>
    <name type="common">Salmon louse</name>
    <name type="synonym">Caligus salmonis</name>
    <dbReference type="NCBI Taxonomy" id="72036"/>
    <lineage>
        <taxon>Eukaryota</taxon>
        <taxon>Metazoa</taxon>
        <taxon>Ecdysozoa</taxon>
        <taxon>Arthropoda</taxon>
        <taxon>Crustacea</taxon>
        <taxon>Multicrustacea</taxon>
        <taxon>Hexanauplia</taxon>
        <taxon>Copepoda</taxon>
        <taxon>Siphonostomatoida</taxon>
        <taxon>Caligidae</taxon>
        <taxon>Lepeophtheirus</taxon>
    </lineage>
</organism>
<protein>
    <submittedName>
        <fullName evidence="1">Uncharacterized protein</fullName>
    </submittedName>
</protein>
<dbReference type="EMBL" id="HACA01004208">
    <property type="protein sequence ID" value="CDW21569.1"/>
    <property type="molecule type" value="Transcribed_RNA"/>
</dbReference>
<proteinExistence type="predicted"/>
<dbReference type="AlphaFoldDB" id="A0A0K2T670"/>